<dbReference type="PANTHER" id="PTHR43792">
    <property type="entry name" value="GNAT FAMILY, PUTATIVE (AFU_ORTHOLOGUE AFUA_3G00765)-RELATED-RELATED"/>
    <property type="match status" value="1"/>
</dbReference>
<sequence>MTDLSIEIVSQANANEILEFEKENRDYFETFVPSRGDEYYETDNFHKIINSIIEEQLQDLCYMYIIRNKEGEMVGRVNIVDIALEECRKAELGYRIGRKHCGKGYATAAVKLAVTEAFDRHRIDQLKAGTSPTNIGSQIVLIKNGFEFVSRQEKVMQVNNRWEDSIHFVRKK</sequence>
<dbReference type="RefSeq" id="WP_212981401.1">
    <property type="nucleotide sequence ID" value="NZ_AP025343.1"/>
</dbReference>
<dbReference type="InterPro" id="IPR051531">
    <property type="entry name" value="N-acetyltransferase"/>
</dbReference>
<organism evidence="5 6">
    <name type="scientific">Paenibacillus azoreducens</name>
    <dbReference type="NCBI Taxonomy" id="116718"/>
    <lineage>
        <taxon>Bacteria</taxon>
        <taxon>Bacillati</taxon>
        <taxon>Bacillota</taxon>
        <taxon>Bacilli</taxon>
        <taxon>Bacillales</taxon>
        <taxon>Paenibacillaceae</taxon>
        <taxon>Paenibacillus</taxon>
    </lineage>
</organism>
<dbReference type="PANTHER" id="PTHR43792:SF8">
    <property type="entry name" value="[RIBOSOMAL PROTEIN US5]-ALANINE N-ACETYLTRANSFERASE"/>
    <property type="match status" value="1"/>
</dbReference>
<accession>A0A919YIJ8</accession>
<evidence type="ECO:0000256" key="1">
    <source>
        <dbReference type="ARBA" id="ARBA00022679"/>
    </source>
</evidence>
<keyword evidence="6" id="KW-1185">Reference proteome</keyword>
<dbReference type="Gene3D" id="3.40.630.30">
    <property type="match status" value="1"/>
</dbReference>
<dbReference type="EMBL" id="BORT01000052">
    <property type="protein sequence ID" value="GIO51409.1"/>
    <property type="molecule type" value="Genomic_DNA"/>
</dbReference>
<reference evidence="5 6" key="1">
    <citation type="submission" date="2021-03" db="EMBL/GenBank/DDBJ databases">
        <title>Antimicrobial resistance genes in bacteria isolated from Japanese honey, and their potential for conferring macrolide and lincosamide resistance in the American foulbrood pathogen Paenibacillus larvae.</title>
        <authorList>
            <person name="Okamoto M."/>
            <person name="Kumagai M."/>
            <person name="Kanamori H."/>
            <person name="Takamatsu D."/>
        </authorList>
    </citation>
    <scope>NUCLEOTIDE SEQUENCE [LARGE SCALE GENOMIC DNA]</scope>
    <source>
        <strain evidence="5 6">J34TS1</strain>
    </source>
</reference>
<dbReference type="PROSITE" id="PS51186">
    <property type="entry name" value="GNAT"/>
    <property type="match status" value="1"/>
</dbReference>
<keyword evidence="1" id="KW-0808">Transferase</keyword>
<evidence type="ECO:0000259" key="4">
    <source>
        <dbReference type="PROSITE" id="PS51186"/>
    </source>
</evidence>
<evidence type="ECO:0000313" key="5">
    <source>
        <dbReference type="EMBL" id="GIO51409.1"/>
    </source>
</evidence>
<protein>
    <submittedName>
        <fullName evidence="5">N-acetyltransferase</fullName>
    </submittedName>
</protein>
<dbReference type="Pfam" id="PF13302">
    <property type="entry name" value="Acetyltransf_3"/>
    <property type="match status" value="1"/>
</dbReference>
<feature type="domain" description="N-acetyltransferase" evidence="4">
    <location>
        <begin position="7"/>
        <end position="172"/>
    </location>
</feature>
<dbReference type="SUPFAM" id="SSF55729">
    <property type="entry name" value="Acyl-CoA N-acyltransferases (Nat)"/>
    <property type="match status" value="1"/>
</dbReference>
<gene>
    <name evidence="5" type="ORF">J34TS1_61740</name>
</gene>
<keyword evidence="2" id="KW-0012">Acyltransferase</keyword>
<dbReference type="AlphaFoldDB" id="A0A919YIJ8"/>
<evidence type="ECO:0000256" key="3">
    <source>
        <dbReference type="ARBA" id="ARBA00038502"/>
    </source>
</evidence>
<dbReference type="GO" id="GO:0008999">
    <property type="term" value="F:protein-N-terminal-alanine acetyltransferase activity"/>
    <property type="evidence" value="ECO:0007669"/>
    <property type="project" value="TreeGrafter"/>
</dbReference>
<dbReference type="Proteomes" id="UP000682811">
    <property type="component" value="Unassembled WGS sequence"/>
</dbReference>
<evidence type="ECO:0000313" key="6">
    <source>
        <dbReference type="Proteomes" id="UP000682811"/>
    </source>
</evidence>
<proteinExistence type="inferred from homology"/>
<comment type="caution">
    <text evidence="5">The sequence shown here is derived from an EMBL/GenBank/DDBJ whole genome shotgun (WGS) entry which is preliminary data.</text>
</comment>
<dbReference type="InterPro" id="IPR000182">
    <property type="entry name" value="GNAT_dom"/>
</dbReference>
<evidence type="ECO:0000256" key="2">
    <source>
        <dbReference type="ARBA" id="ARBA00023315"/>
    </source>
</evidence>
<dbReference type="GO" id="GO:0005737">
    <property type="term" value="C:cytoplasm"/>
    <property type="evidence" value="ECO:0007669"/>
    <property type="project" value="TreeGrafter"/>
</dbReference>
<dbReference type="InterPro" id="IPR016181">
    <property type="entry name" value="Acyl_CoA_acyltransferase"/>
</dbReference>
<name>A0A919YIJ8_9BACL</name>
<comment type="similarity">
    <text evidence="3">Belongs to the acetyltransferase family. RimJ subfamily.</text>
</comment>